<dbReference type="RefSeq" id="XP_031440465.1">
    <property type="nucleotide sequence ID" value="XM_031584605.2"/>
</dbReference>
<feature type="region of interest" description="Disordered" evidence="2">
    <location>
        <begin position="1176"/>
        <end position="1222"/>
    </location>
</feature>
<dbReference type="RefSeq" id="XP_031440467.1">
    <property type="nucleotide sequence ID" value="XM_031584607.2"/>
</dbReference>
<dbReference type="PANTHER" id="PTHR47899:SF1">
    <property type="entry name" value="COILED-COIL DOMAIN-CONTAINING PROTEIN 171"/>
    <property type="match status" value="1"/>
</dbReference>
<dbReference type="GeneID" id="105891423"/>
<dbReference type="InterPro" id="IPR038820">
    <property type="entry name" value="CCDC171"/>
</dbReference>
<dbReference type="Proteomes" id="UP000515152">
    <property type="component" value="Chromosome 18"/>
</dbReference>
<feature type="region of interest" description="Disordered" evidence="2">
    <location>
        <begin position="463"/>
        <end position="485"/>
    </location>
</feature>
<feature type="region of interest" description="Disordered" evidence="2">
    <location>
        <begin position="336"/>
        <end position="359"/>
    </location>
</feature>
<dbReference type="KEGG" id="char:105891423"/>
<dbReference type="PANTHER" id="PTHR47899">
    <property type="entry name" value="COILED-COIL DOMAIN-CONTAINING PROTEIN 171"/>
    <property type="match status" value="1"/>
</dbReference>
<proteinExistence type="predicted"/>
<dbReference type="AlphaFoldDB" id="A0A6P8GY95"/>
<dbReference type="OrthoDB" id="287623at2759"/>
<feature type="coiled-coil region" evidence="1">
    <location>
        <begin position="580"/>
        <end position="607"/>
    </location>
</feature>
<feature type="coiled-coil region" evidence="1">
    <location>
        <begin position="101"/>
        <end position="174"/>
    </location>
</feature>
<evidence type="ECO:0000313" key="4">
    <source>
        <dbReference type="RefSeq" id="XP_031440465.1"/>
    </source>
</evidence>
<feature type="region of interest" description="Disordered" evidence="2">
    <location>
        <begin position="364"/>
        <end position="383"/>
    </location>
</feature>
<keyword evidence="3" id="KW-1185">Reference proteome</keyword>
<protein>
    <submittedName>
        <fullName evidence="4 5">Coiled-coil domain-containing protein 171</fullName>
    </submittedName>
</protein>
<evidence type="ECO:0000313" key="6">
    <source>
        <dbReference type="RefSeq" id="XP_031440467.1"/>
    </source>
</evidence>
<reference evidence="4 5" key="1">
    <citation type="submission" date="2025-04" db="UniProtKB">
        <authorList>
            <consortium name="RefSeq"/>
        </authorList>
    </citation>
    <scope>IDENTIFICATION</scope>
</reference>
<sequence length="1222" mass="138348">MPGDPRQSGVKAQPGGRAKPKNPGQKAGLRASHPQPSAQPSSQEQITRLKELIVQLECERDKVLHERDISMQMREEEAGKSVPTDLRWRINQLESEKLDLASKHNQEVSQLVAQVAKLRAQVERGEAVRQTLEYDIAVAMRDSTSEKSKAEAKLSDLQKENQELQGLNVELCQTAQDMQRALEISRQAREEDLQGLNAELAERDQLLLTAHTENDQVITDKNGLQAILQKQEDTLRQLKEKMDAEQREREREIRNLKQQASELCHCVEREKRRRKELEMKLKTAEAALQAEQSLQQEVTSGLQVLRGKLKEAESAQMHESERANDTQSKLLQMEKEHLSTKAELDTQLNEEKMTSSHLRDTIQEQRSTNTHTQEQLSEALQRQKSLEEAYESFLTQLNQLLQEHRQQGETNTHTSEDKVKHSPSNPLDALRRTLNCYQQSLEMAQSQMQQAEERNKMLSQEISHKDEISNSLKKSSQEHAGRVSELTGEVQRLRSSCTDGAAAADRAQSQLQELKQHCAGTQAHVHTLREQCQREEEEKLAFLHSLYQRLVAGCVLMKSPHGQLGSFSWTELCAVLQDQTDILLTDLQTAKEQVQQLEVECSRKARSLREIHEAHEGAVEGLTAQLRHREQSWLVQKEELLRQQTGLNDELHLRTQEMRREVEVSKERVCALEREKADLSTRAGELRERLHAGKRLASALLRGAALLAGCVCPLLRRVCDLARQKRVLHTILDAKAKLEREVQAILQALTSAVEDPKHIPDTDPHTSRRGVWGFRRAVIGVLAALRFRALGGRSRVCFKADNPYGEGAVSVCAPEWRRDQDNEEEEGEWTQSTKLKTLILTCSEDGTDIDSKFSRLLERLVADSDRHYRCYMDRGSLSRQLARGLFRLRKTQPIPTNQYSSKSVVSSLQQHILAFTQRLHVAEVERRNMRLELTQLRRQAAIPPPPDPKHTACVPVARMEEVLCELSAALQREQQAQELLHQQAQQLQELGLSMELHAGDQQEQDCTLAMAVKSLTECKTELRRKDQSLRQLGKHLSQAQQEKQELQQGIHTAETALRTAAKTKDSLASYMKAVENSLKEVKENIVFFSPALSQGDIIWHVPNMHLEMPGPERLMGGPEVAACQSFLSCFAEVYQLLCSKLMCVERELDSQRSHISALKEELHKACIREKSPVKAVSDPRPAASLPTAGDYGPLPVKADSTHSSAPLKQTARAGKKASKKHL</sequence>
<keyword evidence="1" id="KW-0175">Coiled coil</keyword>
<organism evidence="3 6">
    <name type="scientific">Clupea harengus</name>
    <name type="common">Atlantic herring</name>
    <dbReference type="NCBI Taxonomy" id="7950"/>
    <lineage>
        <taxon>Eukaryota</taxon>
        <taxon>Metazoa</taxon>
        <taxon>Chordata</taxon>
        <taxon>Craniata</taxon>
        <taxon>Vertebrata</taxon>
        <taxon>Euteleostomi</taxon>
        <taxon>Actinopterygii</taxon>
        <taxon>Neopterygii</taxon>
        <taxon>Teleostei</taxon>
        <taxon>Clupei</taxon>
        <taxon>Clupeiformes</taxon>
        <taxon>Clupeoidei</taxon>
        <taxon>Clupeidae</taxon>
        <taxon>Clupea</taxon>
    </lineage>
</organism>
<dbReference type="RefSeq" id="XP_031440466.1">
    <property type="nucleotide sequence ID" value="XM_031584606.2"/>
</dbReference>
<feature type="region of interest" description="Disordered" evidence="2">
    <location>
        <begin position="1"/>
        <end position="45"/>
    </location>
</feature>
<feature type="coiled-coil region" evidence="1">
    <location>
        <begin position="721"/>
        <end position="755"/>
    </location>
</feature>
<evidence type="ECO:0000313" key="5">
    <source>
        <dbReference type="RefSeq" id="XP_031440466.1"/>
    </source>
</evidence>
<gene>
    <name evidence="4 5 6" type="primary">LOC105891423</name>
</gene>
<feature type="compositionally biased region" description="Low complexity" evidence="2">
    <location>
        <begin position="34"/>
        <end position="43"/>
    </location>
</feature>
<evidence type="ECO:0000256" key="1">
    <source>
        <dbReference type="SAM" id="Coils"/>
    </source>
</evidence>
<feature type="coiled-coil region" evidence="1">
    <location>
        <begin position="1022"/>
        <end position="1056"/>
    </location>
</feature>
<feature type="region of interest" description="Disordered" evidence="2">
    <location>
        <begin position="405"/>
        <end position="429"/>
    </location>
</feature>
<evidence type="ECO:0000313" key="3">
    <source>
        <dbReference type="Proteomes" id="UP000515152"/>
    </source>
</evidence>
<name>A0A6P8GY95_CLUHA</name>
<dbReference type="GeneTree" id="ENSGT00940000167699"/>
<accession>A0A6P8GY95</accession>
<feature type="compositionally biased region" description="Basic residues" evidence="2">
    <location>
        <begin position="1213"/>
        <end position="1222"/>
    </location>
</feature>
<evidence type="ECO:0000256" key="2">
    <source>
        <dbReference type="SAM" id="MobiDB-lite"/>
    </source>
</evidence>
<feature type="coiled-coil region" evidence="1">
    <location>
        <begin position="221"/>
        <end position="294"/>
    </location>
</feature>